<dbReference type="Proteomes" id="UP000290253">
    <property type="component" value="Unassembled WGS sequence"/>
</dbReference>
<dbReference type="CDD" id="cd17574">
    <property type="entry name" value="REC_OmpR"/>
    <property type="match status" value="1"/>
</dbReference>
<feature type="domain" description="Response regulatory" evidence="3">
    <location>
        <begin position="5"/>
        <end position="121"/>
    </location>
</feature>
<gene>
    <name evidence="4" type="ORF">ESZ00_17620</name>
</gene>
<reference evidence="4 5" key="1">
    <citation type="journal article" date="2016" name="Int. J. Syst. Evol. Microbiol.">
        <title>Acidipila dinghuensis sp. nov., an acidobacterium isolated from forest soil.</title>
        <authorList>
            <person name="Jiang Y.W."/>
            <person name="Wang J."/>
            <person name="Chen M.H."/>
            <person name="Lv Y.Y."/>
            <person name="Qiu L.H."/>
        </authorList>
    </citation>
    <scope>NUCLEOTIDE SEQUENCE [LARGE SCALE GENOMIC DNA]</scope>
    <source>
        <strain evidence="4 5">DHOF10</strain>
    </source>
</reference>
<proteinExistence type="predicted"/>
<evidence type="ECO:0000313" key="5">
    <source>
        <dbReference type="Proteomes" id="UP000290253"/>
    </source>
</evidence>
<dbReference type="PANTHER" id="PTHR44591:SF3">
    <property type="entry name" value="RESPONSE REGULATORY DOMAIN-CONTAINING PROTEIN"/>
    <property type="match status" value="1"/>
</dbReference>
<sequence length="133" mass="14417">MNTKKILIVDDDQHLLIGLTARLKYHGYHVVTSMDAVSAIAVAKRVSPDLIILDLGLPAGDGFLVLERLKEIPDLSVIPVIVLSARDPVPNKQRSMDAGAVAFFQKPPENHAFMAAVHHALGETTALNVFLTT</sequence>
<feature type="modified residue" description="4-aspartylphosphate" evidence="2">
    <location>
        <position position="54"/>
    </location>
</feature>
<dbReference type="PANTHER" id="PTHR44591">
    <property type="entry name" value="STRESS RESPONSE REGULATOR PROTEIN 1"/>
    <property type="match status" value="1"/>
</dbReference>
<evidence type="ECO:0000256" key="1">
    <source>
        <dbReference type="ARBA" id="ARBA00022553"/>
    </source>
</evidence>
<dbReference type="RefSeq" id="WP_129209704.1">
    <property type="nucleotide sequence ID" value="NZ_BMGU01000002.1"/>
</dbReference>
<evidence type="ECO:0000256" key="2">
    <source>
        <dbReference type="PROSITE-ProRule" id="PRU00169"/>
    </source>
</evidence>
<dbReference type="PROSITE" id="PS50110">
    <property type="entry name" value="RESPONSE_REGULATORY"/>
    <property type="match status" value="1"/>
</dbReference>
<dbReference type="EMBL" id="SDMK01000004">
    <property type="protein sequence ID" value="RXS93856.1"/>
    <property type="molecule type" value="Genomic_DNA"/>
</dbReference>
<evidence type="ECO:0000259" key="3">
    <source>
        <dbReference type="PROSITE" id="PS50110"/>
    </source>
</evidence>
<dbReference type="SUPFAM" id="SSF52172">
    <property type="entry name" value="CheY-like"/>
    <property type="match status" value="1"/>
</dbReference>
<organism evidence="4 5">
    <name type="scientific">Silvibacterium dinghuense</name>
    <dbReference type="NCBI Taxonomy" id="1560006"/>
    <lineage>
        <taxon>Bacteria</taxon>
        <taxon>Pseudomonadati</taxon>
        <taxon>Acidobacteriota</taxon>
        <taxon>Terriglobia</taxon>
        <taxon>Terriglobales</taxon>
        <taxon>Acidobacteriaceae</taxon>
        <taxon>Silvibacterium</taxon>
    </lineage>
</organism>
<dbReference type="InterPro" id="IPR050595">
    <property type="entry name" value="Bact_response_regulator"/>
</dbReference>
<dbReference type="SMART" id="SM00448">
    <property type="entry name" value="REC"/>
    <property type="match status" value="1"/>
</dbReference>
<keyword evidence="1 2" id="KW-0597">Phosphoprotein</keyword>
<comment type="caution">
    <text evidence="4">The sequence shown here is derived from an EMBL/GenBank/DDBJ whole genome shotgun (WGS) entry which is preliminary data.</text>
</comment>
<keyword evidence="5" id="KW-1185">Reference proteome</keyword>
<dbReference type="InterPro" id="IPR001789">
    <property type="entry name" value="Sig_transdc_resp-reg_receiver"/>
</dbReference>
<evidence type="ECO:0000313" key="4">
    <source>
        <dbReference type="EMBL" id="RXS93856.1"/>
    </source>
</evidence>
<dbReference type="GO" id="GO:0000160">
    <property type="term" value="P:phosphorelay signal transduction system"/>
    <property type="evidence" value="ECO:0007669"/>
    <property type="project" value="InterPro"/>
</dbReference>
<dbReference type="OrthoDB" id="123403at2"/>
<dbReference type="AlphaFoldDB" id="A0A4Q1S9W5"/>
<accession>A0A4Q1S9W5</accession>
<name>A0A4Q1S9W5_9BACT</name>
<dbReference type="Pfam" id="PF00072">
    <property type="entry name" value="Response_reg"/>
    <property type="match status" value="1"/>
</dbReference>
<protein>
    <submittedName>
        <fullName evidence="4">Response regulator</fullName>
    </submittedName>
</protein>
<dbReference type="InterPro" id="IPR011006">
    <property type="entry name" value="CheY-like_superfamily"/>
</dbReference>
<dbReference type="Gene3D" id="3.40.50.2300">
    <property type="match status" value="1"/>
</dbReference>